<accession>A0AA97FKR6</accession>
<keyword evidence="2" id="KW-1185">Reference proteome</keyword>
<reference evidence="1 2" key="1">
    <citation type="submission" date="2023-02" db="EMBL/GenBank/DDBJ databases">
        <title>Microbacterium betulae sp. nov., isolated from birch wood.</title>
        <authorList>
            <person name="Pasciak M."/>
            <person name="Pawlik K.J."/>
            <person name="Martynowski D."/>
            <person name="Laczmanski L."/>
            <person name="Ciekot J."/>
            <person name="Szponar B."/>
            <person name="Wojcik-Fatla A."/>
            <person name="Mackiewicz B."/>
            <person name="Farian E."/>
            <person name="Cholewa G."/>
            <person name="Cholewa A."/>
            <person name="Dutkiewicz J."/>
        </authorList>
    </citation>
    <scope>NUCLEOTIDE SEQUENCE [LARGE SCALE GENOMIC DNA]</scope>
    <source>
        <strain evidence="1 2">AB</strain>
    </source>
</reference>
<dbReference type="RefSeq" id="WP_317140582.1">
    <property type="nucleotide sequence ID" value="NZ_CP118157.1"/>
</dbReference>
<proteinExistence type="predicted"/>
<dbReference type="AlphaFoldDB" id="A0AA97FKR6"/>
<dbReference type="Proteomes" id="UP001305498">
    <property type="component" value="Chromosome"/>
</dbReference>
<dbReference type="KEGG" id="mbet:N8K70_05410"/>
<evidence type="ECO:0000313" key="1">
    <source>
        <dbReference type="EMBL" id="WOF24110.1"/>
    </source>
</evidence>
<protein>
    <submittedName>
        <fullName evidence="1">Uncharacterized protein</fullName>
    </submittedName>
</protein>
<name>A0AA97FKR6_9MICO</name>
<evidence type="ECO:0000313" key="2">
    <source>
        <dbReference type="Proteomes" id="UP001305498"/>
    </source>
</evidence>
<dbReference type="EMBL" id="CP118157">
    <property type="protein sequence ID" value="WOF24110.1"/>
    <property type="molecule type" value="Genomic_DNA"/>
</dbReference>
<organism evidence="1 2">
    <name type="scientific">Microbacterium betulae</name>
    <dbReference type="NCBI Taxonomy" id="2981139"/>
    <lineage>
        <taxon>Bacteria</taxon>
        <taxon>Bacillati</taxon>
        <taxon>Actinomycetota</taxon>
        <taxon>Actinomycetes</taxon>
        <taxon>Micrococcales</taxon>
        <taxon>Microbacteriaceae</taxon>
        <taxon>Microbacterium</taxon>
    </lineage>
</organism>
<sequence>MVRVQEAASFVTELVSLRDQGAPFAFARCMEVIELTGEHVPQRGHDVLGDLHLPVVVLDPLLDVGHGHRLSLAARALGVPTCADEVWDTMPLLFFACVTISREPQSPQ</sequence>
<gene>
    <name evidence="1" type="ORF">N8K70_05410</name>
</gene>